<evidence type="ECO:0000313" key="2">
    <source>
        <dbReference type="EMBL" id="UTI62350.1"/>
    </source>
</evidence>
<feature type="domain" description="PEP-utilising enzyme mobile" evidence="1">
    <location>
        <begin position="45"/>
        <end position="98"/>
    </location>
</feature>
<organism evidence="2 3">
    <name type="scientific">Paraconexibacter antarcticus</name>
    <dbReference type="NCBI Taxonomy" id="2949664"/>
    <lineage>
        <taxon>Bacteria</taxon>
        <taxon>Bacillati</taxon>
        <taxon>Actinomycetota</taxon>
        <taxon>Thermoleophilia</taxon>
        <taxon>Solirubrobacterales</taxon>
        <taxon>Paraconexibacteraceae</taxon>
        <taxon>Paraconexibacter</taxon>
    </lineage>
</organism>
<dbReference type="InterPro" id="IPR036637">
    <property type="entry name" value="Phosphohistidine_dom_sf"/>
</dbReference>
<proteinExistence type="predicted"/>
<sequence length="133" mass="13829">MSWTDIGRGLNVFDTEPVEGRSKWLDSPQDVLAFATSGEDVSDVVVIARGGTTTFVAPALSLGVRGVLTLQGGVESHLGIVSREFGIPCIVGVSFTEGRETERGETVPEDGTLLRLDTSGVPDGLVQAGGTPS</sequence>
<dbReference type="Gene3D" id="3.50.30.10">
    <property type="entry name" value="Phosphohistidine domain"/>
    <property type="match status" value="1"/>
</dbReference>
<accession>A0ABY5DLY5</accession>
<reference evidence="2 3" key="1">
    <citation type="submission" date="2022-06" db="EMBL/GenBank/DDBJ databases">
        <title>Paraconexibacter antarcticus.</title>
        <authorList>
            <person name="Kim C.S."/>
        </authorList>
    </citation>
    <scope>NUCLEOTIDE SEQUENCE [LARGE SCALE GENOMIC DNA]</scope>
    <source>
        <strain evidence="2 3">02-257</strain>
    </source>
</reference>
<keyword evidence="3" id="KW-1185">Reference proteome</keyword>
<dbReference type="Proteomes" id="UP001056035">
    <property type="component" value="Chromosome"/>
</dbReference>
<evidence type="ECO:0000259" key="1">
    <source>
        <dbReference type="Pfam" id="PF00391"/>
    </source>
</evidence>
<dbReference type="Pfam" id="PF00391">
    <property type="entry name" value="PEP-utilizers"/>
    <property type="match status" value="1"/>
</dbReference>
<gene>
    <name evidence="2" type="ORF">NBH00_13360</name>
</gene>
<dbReference type="InterPro" id="IPR008279">
    <property type="entry name" value="PEP-util_enz_mobile_dom"/>
</dbReference>
<protein>
    <submittedName>
        <fullName evidence="2">PEP-utilizing enzyme</fullName>
    </submittedName>
</protein>
<dbReference type="EMBL" id="CP098502">
    <property type="protein sequence ID" value="UTI62350.1"/>
    <property type="molecule type" value="Genomic_DNA"/>
</dbReference>
<dbReference type="RefSeq" id="WP_254569088.1">
    <property type="nucleotide sequence ID" value="NZ_CP098502.1"/>
</dbReference>
<dbReference type="SUPFAM" id="SSF52009">
    <property type="entry name" value="Phosphohistidine domain"/>
    <property type="match status" value="1"/>
</dbReference>
<evidence type="ECO:0000313" key="3">
    <source>
        <dbReference type="Proteomes" id="UP001056035"/>
    </source>
</evidence>
<name>A0ABY5DLY5_9ACTN</name>